<organism evidence="1 2">
    <name type="scientific">Mesorhabditis spiculigera</name>
    <dbReference type="NCBI Taxonomy" id="96644"/>
    <lineage>
        <taxon>Eukaryota</taxon>
        <taxon>Metazoa</taxon>
        <taxon>Ecdysozoa</taxon>
        <taxon>Nematoda</taxon>
        <taxon>Chromadorea</taxon>
        <taxon>Rhabditida</taxon>
        <taxon>Rhabditina</taxon>
        <taxon>Rhabditomorpha</taxon>
        <taxon>Rhabditoidea</taxon>
        <taxon>Rhabditidae</taxon>
        <taxon>Mesorhabditinae</taxon>
        <taxon>Mesorhabditis</taxon>
    </lineage>
</organism>
<name>A0AA36DJA6_9BILA</name>
<reference evidence="1" key="1">
    <citation type="submission" date="2023-06" db="EMBL/GenBank/DDBJ databases">
        <authorList>
            <person name="Delattre M."/>
        </authorList>
    </citation>
    <scope>NUCLEOTIDE SEQUENCE</scope>
    <source>
        <strain evidence="1">AF72</strain>
    </source>
</reference>
<sequence>MRLENIAVRENKARGRRTFMANGAALSRPCFECTQASKLESCDLRSQYAMILNMIRAGGYEPELQAANRKCFG</sequence>
<dbReference type="AlphaFoldDB" id="A0AA36DJA6"/>
<evidence type="ECO:0000313" key="1">
    <source>
        <dbReference type="EMBL" id="CAJ0587804.1"/>
    </source>
</evidence>
<dbReference type="Proteomes" id="UP001177023">
    <property type="component" value="Unassembled WGS sequence"/>
</dbReference>
<protein>
    <submittedName>
        <fullName evidence="1">Uncharacterized protein</fullName>
    </submittedName>
</protein>
<keyword evidence="2" id="KW-1185">Reference proteome</keyword>
<accession>A0AA36DJA6</accession>
<comment type="caution">
    <text evidence="1">The sequence shown here is derived from an EMBL/GenBank/DDBJ whole genome shotgun (WGS) entry which is preliminary data.</text>
</comment>
<proteinExistence type="predicted"/>
<dbReference type="EMBL" id="CATQJA010002710">
    <property type="protein sequence ID" value="CAJ0587804.1"/>
    <property type="molecule type" value="Genomic_DNA"/>
</dbReference>
<gene>
    <name evidence="1" type="ORF">MSPICULIGERA_LOCUS25758</name>
</gene>
<evidence type="ECO:0000313" key="2">
    <source>
        <dbReference type="Proteomes" id="UP001177023"/>
    </source>
</evidence>
<feature type="non-terminal residue" evidence="1">
    <location>
        <position position="73"/>
    </location>
</feature>